<keyword evidence="1" id="KW-1133">Transmembrane helix</keyword>
<gene>
    <name evidence="2" type="ORF">HF203_06595</name>
</gene>
<proteinExistence type="predicted"/>
<feature type="transmembrane region" description="Helical" evidence="1">
    <location>
        <begin position="312"/>
        <end position="334"/>
    </location>
</feature>
<evidence type="ECO:0000313" key="2">
    <source>
        <dbReference type="EMBL" id="NKN32886.1"/>
    </source>
</evidence>
<feature type="transmembrane region" description="Helical" evidence="1">
    <location>
        <begin position="252"/>
        <end position="272"/>
    </location>
</feature>
<feature type="transmembrane region" description="Helical" evidence="1">
    <location>
        <begin position="346"/>
        <end position="364"/>
    </location>
</feature>
<name>A0ABX1I9T7_9GAMM</name>
<feature type="transmembrane region" description="Helical" evidence="1">
    <location>
        <begin position="371"/>
        <end position="392"/>
    </location>
</feature>
<keyword evidence="3" id="KW-1185">Reference proteome</keyword>
<accession>A0ABX1I9T7</accession>
<keyword evidence="1" id="KW-0812">Transmembrane</keyword>
<comment type="caution">
    <text evidence="2">The sequence shown here is derived from an EMBL/GenBank/DDBJ whole genome shotgun (WGS) entry which is preliminary data.</text>
</comment>
<reference evidence="2 3" key="1">
    <citation type="submission" date="2020-04" db="EMBL/GenBank/DDBJ databases">
        <title>Draft Whole-Genome sequence of Marichromatium bheemlicum DSM 18632, type strain.</title>
        <authorList>
            <person name="Kyndt J.A."/>
            <person name="Meyer T.E."/>
        </authorList>
    </citation>
    <scope>NUCLEOTIDE SEQUENCE [LARGE SCALE GENOMIC DNA]</scope>
    <source>
        <strain evidence="2 3">DSM 18632</strain>
    </source>
</reference>
<organism evidence="2 3">
    <name type="scientific">Marichromatium bheemlicum</name>
    <dbReference type="NCBI Taxonomy" id="365339"/>
    <lineage>
        <taxon>Bacteria</taxon>
        <taxon>Pseudomonadati</taxon>
        <taxon>Pseudomonadota</taxon>
        <taxon>Gammaproteobacteria</taxon>
        <taxon>Chromatiales</taxon>
        <taxon>Chromatiaceae</taxon>
        <taxon>Marichromatium</taxon>
    </lineage>
</organism>
<feature type="transmembrane region" description="Helical" evidence="1">
    <location>
        <begin position="185"/>
        <end position="208"/>
    </location>
</feature>
<feature type="transmembrane region" description="Helical" evidence="1">
    <location>
        <begin position="284"/>
        <end position="305"/>
    </location>
</feature>
<feature type="transmembrane region" description="Helical" evidence="1">
    <location>
        <begin position="101"/>
        <end position="121"/>
    </location>
</feature>
<evidence type="ECO:0000313" key="3">
    <source>
        <dbReference type="Proteomes" id="UP000740754"/>
    </source>
</evidence>
<dbReference type="EMBL" id="JAAXKX010000006">
    <property type="protein sequence ID" value="NKN32886.1"/>
    <property type="molecule type" value="Genomic_DNA"/>
</dbReference>
<keyword evidence="1" id="KW-0472">Membrane</keyword>
<feature type="transmembrane region" description="Helical" evidence="1">
    <location>
        <begin position="158"/>
        <end position="178"/>
    </location>
</feature>
<feature type="transmembrane region" description="Helical" evidence="1">
    <location>
        <begin position="220"/>
        <end position="240"/>
    </location>
</feature>
<feature type="transmembrane region" description="Helical" evidence="1">
    <location>
        <begin position="133"/>
        <end position="152"/>
    </location>
</feature>
<protein>
    <submittedName>
        <fullName evidence="2">Uncharacterized protein</fullName>
    </submittedName>
</protein>
<sequence length="438" mass="48984">MKSQEVDKLGALFGMKIKFYAVKDVGFNFNFFAILLYFLLSAVKMRGYLFEGRFWAEEGRFFYSEIVNKDWVGGVFYIFNGHLEIVTNAIVFVSTLFDLKYAPLVTTYLSLLVQFIPVYLIIKYRSELSISRFGVIIVIFVAAGLPQAAEVWANSINLHFHFSLIVALIAAIGVANGPSKWVSRILLGVSGLSGIPANFLFPVFAVLAFKNKEKERWVQFFILLFTAVLQVFLLVFNGYQSEGREYFSAPQVFLLAPVVQLVALPLFGSYIGGYLADILREPSYLSVSYFVFLFVLSLPLVYLILKSIRGALSSIGVIVFSAFILVFLSIFTSLGDKSMLISGTFGWRYFYVPNILLLIAFLSLSRAYDKLALVFVFFVFINSVGSVGHFIGGPSWSANFCSSCDGNKSIYNIWPHGFTMDLSSQSKVPVNVSSPSEL</sequence>
<feature type="transmembrane region" description="Helical" evidence="1">
    <location>
        <begin position="21"/>
        <end position="40"/>
    </location>
</feature>
<dbReference type="Proteomes" id="UP000740754">
    <property type="component" value="Unassembled WGS sequence"/>
</dbReference>
<evidence type="ECO:0000256" key="1">
    <source>
        <dbReference type="SAM" id="Phobius"/>
    </source>
</evidence>
<dbReference type="RefSeq" id="WP_168667859.1">
    <property type="nucleotide sequence ID" value="NZ_JAAXKX010000006.1"/>
</dbReference>